<organism evidence="4 5">
    <name type="scientific">Paenibacillus sophorae</name>
    <dbReference type="NCBI Taxonomy" id="1333845"/>
    <lineage>
        <taxon>Bacteria</taxon>
        <taxon>Bacillati</taxon>
        <taxon>Bacillota</taxon>
        <taxon>Bacilli</taxon>
        <taxon>Bacillales</taxon>
        <taxon>Paenibacillaceae</taxon>
        <taxon>Paenibacillus</taxon>
    </lineage>
</organism>
<dbReference type="PANTHER" id="PTHR11695">
    <property type="entry name" value="ALCOHOL DEHYDROGENASE RELATED"/>
    <property type="match status" value="1"/>
</dbReference>
<dbReference type="PROSITE" id="PS01162">
    <property type="entry name" value="QOR_ZETA_CRYSTAL"/>
    <property type="match status" value="1"/>
</dbReference>
<dbReference type="InterPro" id="IPR013154">
    <property type="entry name" value="ADH-like_N"/>
</dbReference>
<dbReference type="Proteomes" id="UP000683429">
    <property type="component" value="Chromosome"/>
</dbReference>
<dbReference type="AlphaFoldDB" id="A0A1H8LHN7"/>
<dbReference type="STRING" id="1333845.SAMN04487895_104344"/>
<evidence type="ECO:0000256" key="1">
    <source>
        <dbReference type="ARBA" id="ARBA00023002"/>
    </source>
</evidence>
<evidence type="ECO:0000313" key="6">
    <source>
        <dbReference type="Proteomes" id="UP000683429"/>
    </source>
</evidence>
<name>A0A1H8LHN7_9BACL</name>
<dbReference type="CDD" id="cd05289">
    <property type="entry name" value="MDR_like_2"/>
    <property type="match status" value="1"/>
</dbReference>
<keyword evidence="1" id="KW-0560">Oxidoreductase</keyword>
<proteinExistence type="predicted"/>
<dbReference type="Gene3D" id="3.90.180.10">
    <property type="entry name" value="Medium-chain alcohol dehydrogenases, catalytic domain"/>
    <property type="match status" value="1"/>
</dbReference>
<dbReference type="OrthoDB" id="9792162at2"/>
<dbReference type="Pfam" id="PF08240">
    <property type="entry name" value="ADH_N"/>
    <property type="match status" value="1"/>
</dbReference>
<evidence type="ECO:0000259" key="2">
    <source>
        <dbReference type="SMART" id="SM00829"/>
    </source>
</evidence>
<accession>A0A1H8LHN7</accession>
<evidence type="ECO:0000313" key="5">
    <source>
        <dbReference type="Proteomes" id="UP000198809"/>
    </source>
</evidence>
<feature type="domain" description="Enoyl reductase (ER)" evidence="2">
    <location>
        <begin position="16"/>
        <end position="315"/>
    </location>
</feature>
<dbReference type="PANTHER" id="PTHR11695:SF294">
    <property type="entry name" value="RETICULON-4-INTERACTING PROTEIN 1, MITOCHONDRIAL"/>
    <property type="match status" value="1"/>
</dbReference>
<dbReference type="Pfam" id="PF13602">
    <property type="entry name" value="ADH_zinc_N_2"/>
    <property type="match status" value="1"/>
</dbReference>
<dbReference type="RefSeq" id="WP_051500524.1">
    <property type="nucleotide sequence ID" value="NZ_CP076607.1"/>
</dbReference>
<sequence>MTTNPFMKAARFHQYGGADVIRYEDAPVPEVTEDEVLIKVAATSFNPFDAKLRSGAFQAFLPIELPFTPSVNVSGTVVKVGDSVTTFREGDNVFAYLDVTRNGAAAEYVVSKAVHIAHAPKTFDLHESAAVPSVALTAWQALFDYGNLQSGQRVLITAAAGGVGTLAVQLAKWKGAYVIGTASEKSFSMLEQLGIDEIIDYKKQSVVEALKSKVDVIFNLSPAGKKEINNLLQLLNEGGTFISAVSPADENMAKELGVKAVRLNSHPDAEQLTQIAELLDAGVMKPVITEKTKLSELAEVHQKFEDGKVSGRVLIIVDGVK</sequence>
<dbReference type="Gene3D" id="3.40.50.720">
    <property type="entry name" value="NAD(P)-binding Rossmann-like Domain"/>
    <property type="match status" value="1"/>
</dbReference>
<dbReference type="GO" id="GO:0008270">
    <property type="term" value="F:zinc ion binding"/>
    <property type="evidence" value="ECO:0007669"/>
    <property type="project" value="InterPro"/>
</dbReference>
<dbReference type="SUPFAM" id="SSF51735">
    <property type="entry name" value="NAD(P)-binding Rossmann-fold domains"/>
    <property type="match status" value="1"/>
</dbReference>
<dbReference type="InterPro" id="IPR002364">
    <property type="entry name" value="Quin_OxRdtase/zeta-crystal_CS"/>
</dbReference>
<dbReference type="SUPFAM" id="SSF50129">
    <property type="entry name" value="GroES-like"/>
    <property type="match status" value="1"/>
</dbReference>
<dbReference type="GO" id="GO:0016491">
    <property type="term" value="F:oxidoreductase activity"/>
    <property type="evidence" value="ECO:0007669"/>
    <property type="project" value="UniProtKB-KW"/>
</dbReference>
<evidence type="ECO:0000313" key="4">
    <source>
        <dbReference type="EMBL" id="SEO04627.1"/>
    </source>
</evidence>
<dbReference type="SMART" id="SM00829">
    <property type="entry name" value="PKS_ER"/>
    <property type="match status" value="1"/>
</dbReference>
<dbReference type="InterPro" id="IPR050700">
    <property type="entry name" value="YIM1/Zinc_Alcohol_DH_Fams"/>
</dbReference>
<dbReference type="InterPro" id="IPR036291">
    <property type="entry name" value="NAD(P)-bd_dom_sf"/>
</dbReference>
<reference evidence="4 5" key="1">
    <citation type="submission" date="2016-10" db="EMBL/GenBank/DDBJ databases">
        <authorList>
            <person name="de Groot N.N."/>
        </authorList>
    </citation>
    <scope>NUCLEOTIDE SEQUENCE [LARGE SCALE GENOMIC DNA]</scope>
    <source>
        <strain evidence="4 5">CGMCC 1.10238</strain>
    </source>
</reference>
<gene>
    <name evidence="3" type="ORF">KP014_09050</name>
    <name evidence="4" type="ORF">SAMN04487895_104344</name>
</gene>
<dbReference type="InterPro" id="IPR011032">
    <property type="entry name" value="GroES-like_sf"/>
</dbReference>
<dbReference type="EMBL" id="CP076607">
    <property type="protein sequence ID" value="QWU17283.1"/>
    <property type="molecule type" value="Genomic_DNA"/>
</dbReference>
<dbReference type="Proteomes" id="UP000198809">
    <property type="component" value="Unassembled WGS sequence"/>
</dbReference>
<evidence type="ECO:0000313" key="3">
    <source>
        <dbReference type="EMBL" id="QWU17283.1"/>
    </source>
</evidence>
<dbReference type="InterPro" id="IPR020843">
    <property type="entry name" value="ER"/>
</dbReference>
<keyword evidence="6" id="KW-1185">Reference proteome</keyword>
<dbReference type="EMBL" id="FODH01000004">
    <property type="protein sequence ID" value="SEO04627.1"/>
    <property type="molecule type" value="Genomic_DNA"/>
</dbReference>
<reference evidence="3 6" key="2">
    <citation type="submission" date="2021-06" db="EMBL/GenBank/DDBJ databases">
        <title>Whole genome sequence of Paenibacillus sophorae DSM23020 for comparative genomics.</title>
        <authorList>
            <person name="Kim M.-J."/>
            <person name="Lee G."/>
            <person name="Shin J.-H."/>
        </authorList>
    </citation>
    <scope>NUCLEOTIDE SEQUENCE [LARGE SCALE GENOMIC DNA]</scope>
    <source>
        <strain evidence="3 6">DSM 23020</strain>
    </source>
</reference>
<protein>
    <submittedName>
        <fullName evidence="3">NADP-dependent oxidoreductase</fullName>
    </submittedName>
    <submittedName>
        <fullName evidence="4">NADPH:quinone reductase</fullName>
    </submittedName>
</protein>